<evidence type="ECO:0000313" key="2">
    <source>
        <dbReference type="EMBL" id="ABH00664.1"/>
    </source>
</evidence>
<feature type="region of interest" description="Disordered" evidence="1">
    <location>
        <begin position="31"/>
        <end position="64"/>
    </location>
</feature>
<feature type="compositionally biased region" description="Low complexity" evidence="1">
    <location>
        <begin position="182"/>
        <end position="199"/>
    </location>
</feature>
<dbReference type="AlphaFoldDB" id="Q0RVM2"/>
<reference evidence="3" key="1">
    <citation type="journal article" date="2006" name="Proc. Natl. Acad. Sci. U.S.A.">
        <title>The complete genome of Rhodococcus sp. RHA1 provides insights into a catabolic powerhouse.</title>
        <authorList>
            <person name="McLeod M.P."/>
            <person name="Warren R.L."/>
            <person name="Hsiao W.W.L."/>
            <person name="Araki N."/>
            <person name="Myhre M."/>
            <person name="Fernandes C."/>
            <person name="Miyazawa D."/>
            <person name="Wong W."/>
            <person name="Lillquist A.L."/>
            <person name="Wang D."/>
            <person name="Dosanjh M."/>
            <person name="Hara H."/>
            <person name="Petrescu A."/>
            <person name="Morin R.D."/>
            <person name="Yang G."/>
            <person name="Stott J.M."/>
            <person name="Schein J.E."/>
            <person name="Shin H."/>
            <person name="Smailus D."/>
            <person name="Siddiqui A.S."/>
            <person name="Marra M.A."/>
            <person name="Jones S.J.M."/>
            <person name="Holt R."/>
            <person name="Brinkman F.S.L."/>
            <person name="Miyauchi K."/>
            <person name="Fukuda M."/>
            <person name="Davies J.E."/>
            <person name="Mohn W.W."/>
            <person name="Eltis L.D."/>
        </authorList>
    </citation>
    <scope>NUCLEOTIDE SEQUENCE [LARGE SCALE GENOMIC DNA]</scope>
    <source>
        <strain evidence="3">RHA1</strain>
    </source>
</reference>
<name>Q0RVM2_RHOJR</name>
<organism evidence="2 3">
    <name type="scientific">Rhodococcus jostii (strain RHA1)</name>
    <dbReference type="NCBI Taxonomy" id="101510"/>
    <lineage>
        <taxon>Bacteria</taxon>
        <taxon>Bacillati</taxon>
        <taxon>Actinomycetota</taxon>
        <taxon>Actinomycetes</taxon>
        <taxon>Mycobacteriales</taxon>
        <taxon>Nocardiaceae</taxon>
        <taxon>Rhodococcus</taxon>
    </lineage>
</organism>
<dbReference type="Proteomes" id="UP000008710">
    <property type="component" value="Plasmid pRHL3"/>
</dbReference>
<sequence length="314" mass="33783">MTKPVTRSHACCRRFRRTHTSIAKHTEMKIVPYGDGGAGGNLGTHGRPSRTRRGTLWQTNRPSPWNRHRLRSVMAGERHHANNEGEHACLQVRSRRRRRPAPPHTIWRCTTPSWCGGATPSSGAAPANACSRTTTPTSVAGTSTSAPEPAGTSSTPPTRPRTRRSSCSTSTRTPCRRPPHVSPTAASPRPRTPAASSPLPADIGVFDSVAANFVLHCVPGTWEQKGRAFGHIAKVLTEDGVFFGSTILDTGVHHTPLSRALNSLYNGPIKLFHNHGDDLDGLHTALATAFEEVEITVVGSVAVFAAHLPRRPGS</sequence>
<geneLocation type="plasmid" evidence="2 3">
    <name>pRHL3</name>
</geneLocation>
<evidence type="ECO:0008006" key="4">
    <source>
        <dbReference type="Google" id="ProtNLM"/>
    </source>
</evidence>
<keyword evidence="2" id="KW-0614">Plasmid</keyword>
<evidence type="ECO:0000256" key="1">
    <source>
        <dbReference type="SAM" id="MobiDB-lite"/>
    </source>
</evidence>
<proteinExistence type="predicted"/>
<accession>Q0RVM2</accession>
<feature type="compositionally biased region" description="Low complexity" evidence="1">
    <location>
        <begin position="116"/>
        <end position="145"/>
    </location>
</feature>
<dbReference type="eggNOG" id="COG0500">
    <property type="taxonomic scope" value="Bacteria"/>
</dbReference>
<dbReference type="InterPro" id="IPR029063">
    <property type="entry name" value="SAM-dependent_MTases_sf"/>
</dbReference>
<dbReference type="KEGG" id="rha:RHA1_ro11017"/>
<evidence type="ECO:0000313" key="3">
    <source>
        <dbReference type="Proteomes" id="UP000008710"/>
    </source>
</evidence>
<feature type="compositionally biased region" description="Gly residues" evidence="1">
    <location>
        <begin position="34"/>
        <end position="43"/>
    </location>
</feature>
<dbReference type="SUPFAM" id="SSF53335">
    <property type="entry name" value="S-adenosyl-L-methionine-dependent methyltransferases"/>
    <property type="match status" value="1"/>
</dbReference>
<dbReference type="EMBL" id="CP000434">
    <property type="protein sequence ID" value="ABH00664.1"/>
    <property type="molecule type" value="Genomic_DNA"/>
</dbReference>
<gene>
    <name evidence="2" type="ordered locus">RHA1_ro11017</name>
</gene>
<protein>
    <recommendedName>
        <fullName evidence="4">Methyltransferase</fullName>
    </recommendedName>
</protein>
<feature type="region of interest" description="Disordered" evidence="1">
    <location>
        <begin position="80"/>
        <end position="199"/>
    </location>
</feature>
<dbReference type="HOGENOM" id="CLU_885296_0_0_11"/>